<evidence type="ECO:0000313" key="2">
    <source>
        <dbReference type="EMBL" id="RFA06652.1"/>
    </source>
</evidence>
<reference evidence="2 3" key="1">
    <citation type="submission" date="2017-04" db="EMBL/GenBank/DDBJ databases">
        <title>Comparative genome analysis of Subtercola boreus.</title>
        <authorList>
            <person name="Cho Y.-J."/>
            <person name="Cho A."/>
            <person name="Kim O.-S."/>
            <person name="Lee J.-I."/>
        </authorList>
    </citation>
    <scope>NUCLEOTIDE SEQUENCE [LARGE SCALE GENOMIC DNA]</scope>
    <source>
        <strain evidence="2 3">P27444</strain>
    </source>
</reference>
<protein>
    <submittedName>
        <fullName evidence="2">Uncharacterized protein</fullName>
    </submittedName>
</protein>
<keyword evidence="1" id="KW-0472">Membrane</keyword>
<evidence type="ECO:0000256" key="1">
    <source>
        <dbReference type="SAM" id="Phobius"/>
    </source>
</evidence>
<feature type="transmembrane region" description="Helical" evidence="1">
    <location>
        <begin position="12"/>
        <end position="34"/>
    </location>
</feature>
<name>A0A3E0VA01_9MICO</name>
<proteinExistence type="predicted"/>
<gene>
    <name evidence="2" type="ORF">B7R21_19150</name>
</gene>
<dbReference type="AlphaFoldDB" id="A0A3E0VA01"/>
<dbReference type="Proteomes" id="UP000256709">
    <property type="component" value="Unassembled WGS sequence"/>
</dbReference>
<dbReference type="EMBL" id="NBXA01000065">
    <property type="protein sequence ID" value="RFA06652.1"/>
    <property type="molecule type" value="Genomic_DNA"/>
</dbReference>
<keyword evidence="1" id="KW-1133">Transmembrane helix</keyword>
<sequence length="78" mass="8946">MRNKWWDKGYTWKGLAWASAGFFALAVIAAFTRLFLDADAWWFVVPVVLIAVSFGWAWRARQLFIFERAQSAGDQDGS</sequence>
<organism evidence="2 3">
    <name type="scientific">Subtercola boreus</name>
    <dbReference type="NCBI Taxonomy" id="120213"/>
    <lineage>
        <taxon>Bacteria</taxon>
        <taxon>Bacillati</taxon>
        <taxon>Actinomycetota</taxon>
        <taxon>Actinomycetes</taxon>
        <taxon>Micrococcales</taxon>
        <taxon>Microbacteriaceae</taxon>
        <taxon>Subtercola</taxon>
    </lineage>
</organism>
<evidence type="ECO:0000313" key="3">
    <source>
        <dbReference type="Proteomes" id="UP000256709"/>
    </source>
</evidence>
<keyword evidence="1" id="KW-0812">Transmembrane</keyword>
<comment type="caution">
    <text evidence="2">The sequence shown here is derived from an EMBL/GenBank/DDBJ whole genome shotgun (WGS) entry which is preliminary data.</text>
</comment>
<accession>A0A3E0VA01</accession>
<feature type="transmembrane region" description="Helical" evidence="1">
    <location>
        <begin position="40"/>
        <end position="58"/>
    </location>
</feature>